<dbReference type="PROSITE" id="PS51695">
    <property type="entry name" value="SEDOLISIN"/>
    <property type="match status" value="1"/>
</dbReference>
<dbReference type="InterPro" id="IPR000209">
    <property type="entry name" value="Peptidase_S8/S53_dom"/>
</dbReference>
<feature type="binding site" evidence="11">
    <location>
        <position position="556"/>
    </location>
    <ligand>
        <name>Ca(2+)</name>
        <dbReference type="ChEBI" id="CHEBI:29108"/>
    </ligand>
</feature>
<dbReference type="EC" id="3.4.14.10" evidence="4"/>
<evidence type="ECO:0000256" key="8">
    <source>
        <dbReference type="ARBA" id="ARBA00022825"/>
    </source>
</evidence>
<dbReference type="Pfam" id="PF09286">
    <property type="entry name" value="Pro-kuma_activ"/>
    <property type="match status" value="1"/>
</dbReference>
<dbReference type="CDD" id="cd11377">
    <property type="entry name" value="Pro-peptidase_S53"/>
    <property type="match status" value="1"/>
</dbReference>
<dbReference type="CDD" id="cd04056">
    <property type="entry name" value="Peptidases_S53"/>
    <property type="match status" value="1"/>
</dbReference>
<dbReference type="InterPro" id="IPR036852">
    <property type="entry name" value="Peptidase_S8/S53_dom_sf"/>
</dbReference>
<evidence type="ECO:0000256" key="12">
    <source>
        <dbReference type="SAM" id="SignalP"/>
    </source>
</evidence>
<evidence type="ECO:0000256" key="6">
    <source>
        <dbReference type="ARBA" id="ARBA00022723"/>
    </source>
</evidence>
<feature type="signal peptide" evidence="12">
    <location>
        <begin position="1"/>
        <end position="17"/>
    </location>
</feature>
<feature type="binding site" evidence="11">
    <location>
        <position position="575"/>
    </location>
    <ligand>
        <name>Ca(2+)</name>
        <dbReference type="ChEBI" id="CHEBI:29108"/>
    </ligand>
</feature>
<dbReference type="Pfam" id="PF00082">
    <property type="entry name" value="Peptidase_S8"/>
    <property type="match status" value="1"/>
</dbReference>
<dbReference type="PANTHER" id="PTHR14218">
    <property type="entry name" value="PROTEASE S8 TRIPEPTIDYL PEPTIDASE I CLN2"/>
    <property type="match status" value="1"/>
</dbReference>
<proteinExistence type="predicted"/>
<keyword evidence="5 11" id="KW-0645">Protease</keyword>
<keyword evidence="10" id="KW-0865">Zymogen</keyword>
<dbReference type="SUPFAM" id="SSF54897">
    <property type="entry name" value="Protease propeptides/inhibitors"/>
    <property type="match status" value="1"/>
</dbReference>
<evidence type="ECO:0000256" key="7">
    <source>
        <dbReference type="ARBA" id="ARBA00022801"/>
    </source>
</evidence>
<dbReference type="InterPro" id="IPR023828">
    <property type="entry name" value="Peptidase_S8_Ser-AS"/>
</dbReference>
<dbReference type="PROSITE" id="PS00138">
    <property type="entry name" value="SUBTILASE_SER"/>
    <property type="match status" value="1"/>
</dbReference>
<dbReference type="Proteomes" id="UP001556367">
    <property type="component" value="Unassembled WGS sequence"/>
</dbReference>
<evidence type="ECO:0000256" key="11">
    <source>
        <dbReference type="PROSITE-ProRule" id="PRU01032"/>
    </source>
</evidence>
<feature type="chain" id="PRO_5045123998" description="tripeptidyl-peptidase II" evidence="12">
    <location>
        <begin position="18"/>
        <end position="597"/>
    </location>
</feature>
<dbReference type="EMBL" id="JASNQZ010000007">
    <property type="protein sequence ID" value="KAL0955153.1"/>
    <property type="molecule type" value="Genomic_DNA"/>
</dbReference>
<keyword evidence="8 11" id="KW-0720">Serine protease</keyword>
<dbReference type="Gene3D" id="3.40.50.200">
    <property type="entry name" value="Peptidase S8/S53 domain"/>
    <property type="match status" value="1"/>
</dbReference>
<feature type="active site" description="Charge relay system" evidence="11">
    <location>
        <position position="514"/>
    </location>
</feature>
<comment type="caution">
    <text evidence="14">The sequence shown here is derived from an EMBL/GenBank/DDBJ whole genome shotgun (WGS) entry which is preliminary data.</text>
</comment>
<feature type="active site" description="Charge relay system" evidence="11">
    <location>
        <position position="303"/>
    </location>
</feature>
<evidence type="ECO:0000256" key="4">
    <source>
        <dbReference type="ARBA" id="ARBA00012462"/>
    </source>
</evidence>
<organism evidence="14 15">
    <name type="scientific">Hohenbuehelia grisea</name>
    <dbReference type="NCBI Taxonomy" id="104357"/>
    <lineage>
        <taxon>Eukaryota</taxon>
        <taxon>Fungi</taxon>
        <taxon>Dikarya</taxon>
        <taxon>Basidiomycota</taxon>
        <taxon>Agaricomycotina</taxon>
        <taxon>Agaricomycetes</taxon>
        <taxon>Agaricomycetidae</taxon>
        <taxon>Agaricales</taxon>
        <taxon>Pleurotineae</taxon>
        <taxon>Pleurotaceae</taxon>
        <taxon>Hohenbuehelia</taxon>
    </lineage>
</organism>
<feature type="domain" description="Peptidase S53" evidence="13">
    <location>
        <begin position="229"/>
        <end position="597"/>
    </location>
</feature>
<reference evidence="15" key="1">
    <citation type="submission" date="2024-06" db="EMBL/GenBank/DDBJ databases">
        <title>Multi-omics analyses provide insights into the biosynthesis of the anticancer antibiotic pleurotin in Hohenbuehelia grisea.</title>
        <authorList>
            <person name="Weaver J.A."/>
            <person name="Alberti F."/>
        </authorList>
    </citation>
    <scope>NUCLEOTIDE SEQUENCE [LARGE SCALE GENOMIC DNA]</scope>
    <source>
        <strain evidence="15">T-177</strain>
    </source>
</reference>
<keyword evidence="12" id="KW-0732">Signal</keyword>
<keyword evidence="15" id="KW-1185">Reference proteome</keyword>
<dbReference type="PANTHER" id="PTHR14218:SF15">
    <property type="entry name" value="TRIPEPTIDYL-PEPTIDASE 1"/>
    <property type="match status" value="1"/>
</dbReference>
<evidence type="ECO:0000256" key="1">
    <source>
        <dbReference type="ARBA" id="ARBA00001910"/>
    </source>
</evidence>
<feature type="active site" description="Charge relay system" evidence="11">
    <location>
        <position position="307"/>
    </location>
</feature>
<keyword evidence="9 11" id="KW-0106">Calcium</keyword>
<evidence type="ECO:0000256" key="2">
    <source>
        <dbReference type="ARBA" id="ARBA00002451"/>
    </source>
</evidence>
<comment type="function">
    <text evidence="2">Secreted tripeptidyl-peptidase which degrades proteins at acidic pHs and is involved in virulence.</text>
</comment>
<comment type="subcellular location">
    <subcellularLocation>
        <location evidence="3">Secreted</location>
        <location evidence="3">Extracellular space</location>
    </subcellularLocation>
</comment>
<sequence length="597" mass="64333">MRWSSALVLGLVQLCLASPHAKRWGDMVEKHSWTQIPTGWEYHSAPSPEQLLELRLGLKPHKMDELISTLYEVSDPAHERYGKHLSKEEADAFIAPHPKAVESVEDWLQHHGIDPSEVTHRSDAGDWVTVRVSVAQAEKMLGTKYGVYHHAKSSDYVVRTLRYSLPRDLHSHVDIVTPTTYFGTFRSMKATSFIQPEITPLELDVDTESLKVGEALSPDAVPPTSCNTVITPACLRTLYNTANYTPKATAQNSIGLAGYLEEFGNRADLQTFYNRFLPNAAGSSYTTVRVNNGQDDQSDPGVEANLDIQYAFSVAFPTPGVYYSTAGRPPFVADSQTPTNTNEPYLDWVNFVLSQSTIPQTISTSYGDDEQTVPADYRTSVCNQLAVLGARGTTVLFSSGDFGVGGGDCLTNDGTRRKLFQPAFPASCPFVTTVGGTIRTNPEVAVSFSGGGFSRAFPRPAFQDAAVSAYLNAIGNTNSGLFNASGRAYPDLAAQGQGFQVVIGGRVSSVGGTSASSPTVAAIVALLNDARLAAGKPTLGWLNPLIYKDLLPGFNDITSGSNPGCGTNGFTARAGWDPVSCIILDQPTLVAECFDCF</sequence>
<feature type="binding site" evidence="11">
    <location>
        <position position="557"/>
    </location>
    <ligand>
        <name>Ca(2+)</name>
        <dbReference type="ChEBI" id="CHEBI:29108"/>
    </ligand>
</feature>
<dbReference type="InterPro" id="IPR030400">
    <property type="entry name" value="Sedolisin_dom"/>
</dbReference>
<accession>A0ABR3JIA4</accession>
<evidence type="ECO:0000256" key="3">
    <source>
        <dbReference type="ARBA" id="ARBA00004239"/>
    </source>
</evidence>
<name>A0ABR3JIA4_9AGAR</name>
<dbReference type="SUPFAM" id="SSF52743">
    <property type="entry name" value="Subtilisin-like"/>
    <property type="match status" value="1"/>
</dbReference>
<keyword evidence="7 11" id="KW-0378">Hydrolase</keyword>
<feature type="binding site" evidence="11">
    <location>
        <position position="577"/>
    </location>
    <ligand>
        <name>Ca(2+)</name>
        <dbReference type="ChEBI" id="CHEBI:29108"/>
    </ligand>
</feature>
<evidence type="ECO:0000256" key="10">
    <source>
        <dbReference type="ARBA" id="ARBA00023145"/>
    </source>
</evidence>
<keyword evidence="6 11" id="KW-0479">Metal-binding</keyword>
<gene>
    <name evidence="14" type="ORF">HGRIS_004065</name>
</gene>
<evidence type="ECO:0000313" key="15">
    <source>
        <dbReference type="Proteomes" id="UP001556367"/>
    </source>
</evidence>
<evidence type="ECO:0000256" key="5">
    <source>
        <dbReference type="ARBA" id="ARBA00022670"/>
    </source>
</evidence>
<protein>
    <recommendedName>
        <fullName evidence="4">tripeptidyl-peptidase II</fullName>
        <ecNumber evidence="4">3.4.14.10</ecNumber>
    </recommendedName>
</protein>
<comment type="cofactor">
    <cofactor evidence="11">
        <name>Ca(2+)</name>
        <dbReference type="ChEBI" id="CHEBI:29108"/>
    </cofactor>
    <text evidence="11">Binds 1 Ca(2+) ion per subunit.</text>
</comment>
<dbReference type="SMART" id="SM00944">
    <property type="entry name" value="Pro-kuma_activ"/>
    <property type="match status" value="1"/>
</dbReference>
<evidence type="ECO:0000313" key="14">
    <source>
        <dbReference type="EMBL" id="KAL0955153.1"/>
    </source>
</evidence>
<evidence type="ECO:0000256" key="9">
    <source>
        <dbReference type="ARBA" id="ARBA00022837"/>
    </source>
</evidence>
<comment type="catalytic activity">
    <reaction evidence="1">
        <text>Release of an N-terminal tripeptide from a polypeptide.</text>
        <dbReference type="EC" id="3.4.14.10"/>
    </reaction>
</comment>
<dbReference type="InterPro" id="IPR015366">
    <property type="entry name" value="S53_propep"/>
</dbReference>
<dbReference type="InterPro" id="IPR050819">
    <property type="entry name" value="Tripeptidyl-peptidase_I"/>
</dbReference>
<evidence type="ECO:0000259" key="13">
    <source>
        <dbReference type="PROSITE" id="PS51695"/>
    </source>
</evidence>